<dbReference type="PROSITE" id="PS50042">
    <property type="entry name" value="CNMP_BINDING_3"/>
    <property type="match status" value="1"/>
</dbReference>
<dbReference type="GO" id="GO:0003700">
    <property type="term" value="F:DNA-binding transcription factor activity"/>
    <property type="evidence" value="ECO:0007669"/>
    <property type="project" value="TreeGrafter"/>
</dbReference>
<dbReference type="InterPro" id="IPR050397">
    <property type="entry name" value="Env_Response_Regulators"/>
</dbReference>
<dbReference type="GO" id="GO:0005829">
    <property type="term" value="C:cytosol"/>
    <property type="evidence" value="ECO:0007669"/>
    <property type="project" value="TreeGrafter"/>
</dbReference>
<name>A0A974XFA9_9FIRM</name>
<dbReference type="Proteomes" id="UP000663499">
    <property type="component" value="Chromosome"/>
</dbReference>
<dbReference type="SMART" id="SM00419">
    <property type="entry name" value="HTH_CRP"/>
    <property type="match status" value="1"/>
</dbReference>
<dbReference type="PANTHER" id="PTHR24567">
    <property type="entry name" value="CRP FAMILY TRANSCRIPTIONAL REGULATORY PROTEIN"/>
    <property type="match status" value="1"/>
</dbReference>
<proteinExistence type="predicted"/>
<evidence type="ECO:0000256" key="1">
    <source>
        <dbReference type="ARBA" id="ARBA00023015"/>
    </source>
</evidence>
<evidence type="ECO:0000259" key="5">
    <source>
        <dbReference type="PROSITE" id="PS51063"/>
    </source>
</evidence>
<dbReference type="Pfam" id="PF13545">
    <property type="entry name" value="HTH_Crp_2"/>
    <property type="match status" value="1"/>
</dbReference>
<gene>
    <name evidence="6" type="ORF">J0B03_06825</name>
</gene>
<dbReference type="EMBL" id="CP071444">
    <property type="protein sequence ID" value="QSX07550.1"/>
    <property type="molecule type" value="Genomic_DNA"/>
</dbReference>
<evidence type="ECO:0000256" key="2">
    <source>
        <dbReference type="ARBA" id="ARBA00023125"/>
    </source>
</evidence>
<dbReference type="InterPro" id="IPR014710">
    <property type="entry name" value="RmlC-like_jellyroll"/>
</dbReference>
<dbReference type="SUPFAM" id="SSF51206">
    <property type="entry name" value="cAMP-binding domain-like"/>
    <property type="match status" value="1"/>
</dbReference>
<dbReference type="GO" id="GO:0003677">
    <property type="term" value="F:DNA binding"/>
    <property type="evidence" value="ECO:0007669"/>
    <property type="project" value="UniProtKB-KW"/>
</dbReference>
<evidence type="ECO:0000313" key="6">
    <source>
        <dbReference type="EMBL" id="QSX07550.1"/>
    </source>
</evidence>
<dbReference type="InterPro" id="IPR036390">
    <property type="entry name" value="WH_DNA-bd_sf"/>
</dbReference>
<dbReference type="SMART" id="SM00100">
    <property type="entry name" value="cNMP"/>
    <property type="match status" value="1"/>
</dbReference>
<dbReference type="PROSITE" id="PS51063">
    <property type="entry name" value="HTH_CRP_2"/>
    <property type="match status" value="1"/>
</dbReference>
<keyword evidence="2" id="KW-0238">DNA-binding</keyword>
<dbReference type="InterPro" id="IPR018490">
    <property type="entry name" value="cNMP-bd_dom_sf"/>
</dbReference>
<feature type="domain" description="Cyclic nucleotide-binding" evidence="4">
    <location>
        <begin position="11"/>
        <end position="134"/>
    </location>
</feature>
<dbReference type="SUPFAM" id="SSF46785">
    <property type="entry name" value="Winged helix' DNA-binding domain"/>
    <property type="match status" value="1"/>
</dbReference>
<keyword evidence="1" id="KW-0805">Transcription regulation</keyword>
<dbReference type="InterPro" id="IPR012318">
    <property type="entry name" value="HTH_CRP"/>
</dbReference>
<feature type="domain" description="HTH crp-type" evidence="5">
    <location>
        <begin position="144"/>
        <end position="216"/>
    </location>
</feature>
<dbReference type="KEGG" id="alka:J0B03_06825"/>
<dbReference type="CDD" id="cd00038">
    <property type="entry name" value="CAP_ED"/>
    <property type="match status" value="1"/>
</dbReference>
<dbReference type="RefSeq" id="WP_207298892.1">
    <property type="nucleotide sequence ID" value="NZ_CP071444.1"/>
</dbReference>
<protein>
    <submittedName>
        <fullName evidence="6">Crp/Fnr family transcriptional regulator</fullName>
    </submittedName>
</protein>
<sequence length="222" mass="25154">METAFRQTNPLLQTLSQEQIDRLLSQGKVTKKTVQRGQVLHLEGDPCTGLEILLTGQVHVERTDENGYVLIVSRFLPGDLLGGNLLFSKEPFYPMLVQAKETSHILHLPKQTVLDLCLSNGDFLLRFLEGISDNASLLGNAIRNHIRVPLRQSLLRFLEKEAQRQGTRVILLPCSKKTLADMFGVARTSFSRTLQEMREEGLLDFDRKTITLHDKLDAHDPR</sequence>
<accession>A0A974XFA9</accession>
<evidence type="ECO:0000313" key="7">
    <source>
        <dbReference type="Proteomes" id="UP000663499"/>
    </source>
</evidence>
<reference evidence="6" key="1">
    <citation type="submission" date="2021-03" db="EMBL/GenBank/DDBJ databases">
        <title>Alkalibacter marinus sp. nov., isolated from tidal flat sediment.</title>
        <authorList>
            <person name="Namirimu T."/>
            <person name="Yang J.-A."/>
            <person name="Yang S.-H."/>
            <person name="Kim Y.-J."/>
            <person name="Kwon K.K."/>
        </authorList>
    </citation>
    <scope>NUCLEOTIDE SEQUENCE</scope>
    <source>
        <strain evidence="6">ES005</strain>
    </source>
</reference>
<dbReference type="Pfam" id="PF00027">
    <property type="entry name" value="cNMP_binding"/>
    <property type="match status" value="1"/>
</dbReference>
<keyword evidence="7" id="KW-1185">Reference proteome</keyword>
<evidence type="ECO:0000256" key="3">
    <source>
        <dbReference type="ARBA" id="ARBA00023163"/>
    </source>
</evidence>
<dbReference type="PANTHER" id="PTHR24567:SF58">
    <property type="entry name" value="CYCLIC AMP-BINDING REGULATORY PROTEIN"/>
    <property type="match status" value="1"/>
</dbReference>
<keyword evidence="3" id="KW-0804">Transcription</keyword>
<dbReference type="Gene3D" id="2.60.120.10">
    <property type="entry name" value="Jelly Rolls"/>
    <property type="match status" value="1"/>
</dbReference>
<dbReference type="InterPro" id="IPR000595">
    <property type="entry name" value="cNMP-bd_dom"/>
</dbReference>
<dbReference type="AlphaFoldDB" id="A0A974XFA9"/>
<organism evidence="6 7">
    <name type="scientific">Alkalibacter rhizosphaerae</name>
    <dbReference type="NCBI Taxonomy" id="2815577"/>
    <lineage>
        <taxon>Bacteria</taxon>
        <taxon>Bacillati</taxon>
        <taxon>Bacillota</taxon>
        <taxon>Clostridia</taxon>
        <taxon>Eubacteriales</taxon>
        <taxon>Eubacteriaceae</taxon>
        <taxon>Alkalibacter</taxon>
    </lineage>
</organism>
<evidence type="ECO:0000259" key="4">
    <source>
        <dbReference type="PROSITE" id="PS50042"/>
    </source>
</evidence>